<sequence>MKTKLSSRSFIVRTSVAAAVLAVAGLTGCSKQERQETKTTMADAAHTVGEKSKDAYHATKDAMSNAWDSVKGATFEKRDEFTASAKAMSAEMEAKVSKVKADYSDAQASASRKAAMEELKNDEADYKAKVSALGDATAATWDSAKQNTIAAWDKLQASYYKARAD</sequence>
<dbReference type="OrthoDB" id="9914146at2"/>
<proteinExistence type="predicted"/>
<dbReference type="Proteomes" id="UP000217265">
    <property type="component" value="Chromosome"/>
</dbReference>
<feature type="chain" id="PRO_5012403159" evidence="1">
    <location>
        <begin position="25"/>
        <end position="165"/>
    </location>
</feature>
<dbReference type="KEGG" id="vbh:CMV30_03620"/>
<accession>A0A290Q497</accession>
<evidence type="ECO:0000256" key="1">
    <source>
        <dbReference type="SAM" id="SignalP"/>
    </source>
</evidence>
<evidence type="ECO:0000313" key="3">
    <source>
        <dbReference type="Proteomes" id="UP000217265"/>
    </source>
</evidence>
<protein>
    <submittedName>
        <fullName evidence="2">Uncharacterized protein</fullName>
    </submittedName>
</protein>
<evidence type="ECO:0000313" key="2">
    <source>
        <dbReference type="EMBL" id="ATC63117.1"/>
    </source>
</evidence>
<dbReference type="PROSITE" id="PS51257">
    <property type="entry name" value="PROKAR_LIPOPROTEIN"/>
    <property type="match status" value="1"/>
</dbReference>
<organism evidence="2 3">
    <name type="scientific">Nibricoccus aquaticus</name>
    <dbReference type="NCBI Taxonomy" id="2576891"/>
    <lineage>
        <taxon>Bacteria</taxon>
        <taxon>Pseudomonadati</taxon>
        <taxon>Verrucomicrobiota</taxon>
        <taxon>Opitutia</taxon>
        <taxon>Opitutales</taxon>
        <taxon>Opitutaceae</taxon>
        <taxon>Nibricoccus</taxon>
    </lineage>
</organism>
<reference evidence="2 3" key="1">
    <citation type="submission" date="2017-09" db="EMBL/GenBank/DDBJ databases">
        <title>Complete genome sequence of Verrucomicrobial strain HZ-65, isolated from freshwater.</title>
        <authorList>
            <person name="Choi A."/>
        </authorList>
    </citation>
    <scope>NUCLEOTIDE SEQUENCE [LARGE SCALE GENOMIC DNA]</scope>
    <source>
        <strain evidence="2 3">HZ-65</strain>
    </source>
</reference>
<feature type="signal peptide" evidence="1">
    <location>
        <begin position="1"/>
        <end position="24"/>
    </location>
</feature>
<dbReference type="EMBL" id="CP023344">
    <property type="protein sequence ID" value="ATC63117.1"/>
    <property type="molecule type" value="Genomic_DNA"/>
</dbReference>
<keyword evidence="1" id="KW-0732">Signal</keyword>
<keyword evidence="3" id="KW-1185">Reference proteome</keyword>
<dbReference type="RefSeq" id="WP_096054749.1">
    <property type="nucleotide sequence ID" value="NZ_CP023344.1"/>
</dbReference>
<gene>
    <name evidence="2" type="ORF">CMV30_03620</name>
</gene>
<dbReference type="AlphaFoldDB" id="A0A290Q497"/>
<name>A0A290Q497_9BACT</name>